<evidence type="ECO:0000256" key="5">
    <source>
        <dbReference type="ARBA" id="ARBA00022777"/>
    </source>
</evidence>
<dbReference type="CDD" id="cd00156">
    <property type="entry name" value="REC"/>
    <property type="match status" value="1"/>
</dbReference>
<dbReference type="GO" id="GO:0005886">
    <property type="term" value="C:plasma membrane"/>
    <property type="evidence" value="ECO:0007669"/>
    <property type="project" value="UniProtKB-SubCell"/>
</dbReference>
<dbReference type="SMART" id="SM00387">
    <property type="entry name" value="HATPase_c"/>
    <property type="match status" value="1"/>
</dbReference>
<evidence type="ECO:0000313" key="14">
    <source>
        <dbReference type="Proteomes" id="UP000001937"/>
    </source>
</evidence>
<evidence type="ECO:0000259" key="11">
    <source>
        <dbReference type="PROSITE" id="PS50112"/>
    </source>
</evidence>
<dbReference type="SMART" id="SM00388">
    <property type="entry name" value="HisKA"/>
    <property type="match status" value="1"/>
</dbReference>
<dbReference type="Gene3D" id="3.30.565.10">
    <property type="entry name" value="Histidine kinase-like ATPase, C-terminal domain"/>
    <property type="match status" value="1"/>
</dbReference>
<dbReference type="KEGG" id="fra:Francci3_2152"/>
<evidence type="ECO:0000256" key="4">
    <source>
        <dbReference type="ARBA" id="ARBA00022553"/>
    </source>
</evidence>
<feature type="domain" description="Response regulatory" evidence="10">
    <location>
        <begin position="551"/>
        <end position="667"/>
    </location>
</feature>
<dbReference type="InterPro" id="IPR000014">
    <property type="entry name" value="PAS"/>
</dbReference>
<dbReference type="eggNOG" id="COG4191">
    <property type="taxonomic scope" value="Bacteria"/>
</dbReference>
<dbReference type="Gene3D" id="3.40.50.2300">
    <property type="match status" value="2"/>
</dbReference>
<dbReference type="SUPFAM" id="SSF55785">
    <property type="entry name" value="PYP-like sensor domain (PAS domain)"/>
    <property type="match status" value="1"/>
</dbReference>
<dbReference type="Proteomes" id="UP000001937">
    <property type="component" value="Chromosome"/>
</dbReference>
<dbReference type="InterPro" id="IPR003661">
    <property type="entry name" value="HisK_dim/P_dom"/>
</dbReference>
<feature type="domain" description="Response regulatory" evidence="10">
    <location>
        <begin position="13"/>
        <end position="129"/>
    </location>
</feature>
<gene>
    <name evidence="13" type="ordered locus">Francci3_2152</name>
</gene>
<dbReference type="Pfam" id="PF00512">
    <property type="entry name" value="HisKA"/>
    <property type="match status" value="1"/>
</dbReference>
<dbReference type="PhylomeDB" id="Q2JB18"/>
<dbReference type="SUPFAM" id="SSF55874">
    <property type="entry name" value="ATPase domain of HSP90 chaperone/DNA topoisomerase II/histidine kinase"/>
    <property type="match status" value="1"/>
</dbReference>
<dbReference type="SMART" id="SM00448">
    <property type="entry name" value="REC"/>
    <property type="match status" value="2"/>
</dbReference>
<dbReference type="InterPro" id="IPR003594">
    <property type="entry name" value="HATPase_dom"/>
</dbReference>
<keyword evidence="4 7" id="KW-0597">Phosphoprotein</keyword>
<dbReference type="PROSITE" id="PS50109">
    <property type="entry name" value="HIS_KIN"/>
    <property type="match status" value="1"/>
</dbReference>
<evidence type="ECO:0000256" key="6">
    <source>
        <dbReference type="ARBA" id="ARBA00023012"/>
    </source>
</evidence>
<dbReference type="Pfam" id="PF08447">
    <property type="entry name" value="PAS_3"/>
    <property type="match status" value="1"/>
</dbReference>
<evidence type="ECO:0000256" key="1">
    <source>
        <dbReference type="ARBA" id="ARBA00000085"/>
    </source>
</evidence>
<dbReference type="Gene3D" id="1.10.287.130">
    <property type="match status" value="1"/>
</dbReference>
<protein>
    <recommendedName>
        <fullName evidence="3">histidine kinase</fullName>
        <ecNumber evidence="3">2.7.13.3</ecNumber>
    </recommendedName>
</protein>
<dbReference type="HOGENOM" id="CLU_000445_114_51_11"/>
<evidence type="ECO:0000256" key="8">
    <source>
        <dbReference type="SAM" id="MobiDB-lite"/>
    </source>
</evidence>
<feature type="region of interest" description="Disordered" evidence="8">
    <location>
        <begin position="413"/>
        <end position="452"/>
    </location>
</feature>
<keyword evidence="5 13" id="KW-0418">Kinase</keyword>
<dbReference type="InterPro" id="IPR035965">
    <property type="entry name" value="PAS-like_dom_sf"/>
</dbReference>
<dbReference type="PROSITE" id="PS50110">
    <property type="entry name" value="RESPONSE_REGULATORY"/>
    <property type="match status" value="2"/>
</dbReference>
<dbReference type="SUPFAM" id="SSF47384">
    <property type="entry name" value="Homodimeric domain of signal transducing histidine kinase"/>
    <property type="match status" value="1"/>
</dbReference>
<dbReference type="PANTHER" id="PTHR43065">
    <property type="entry name" value="SENSOR HISTIDINE KINASE"/>
    <property type="match status" value="1"/>
</dbReference>
<dbReference type="Pfam" id="PF02518">
    <property type="entry name" value="HATPase_c"/>
    <property type="match status" value="1"/>
</dbReference>
<dbReference type="SUPFAM" id="SSF52172">
    <property type="entry name" value="CheY-like"/>
    <property type="match status" value="2"/>
</dbReference>
<dbReference type="InterPro" id="IPR001789">
    <property type="entry name" value="Sig_transdc_resp-reg_receiver"/>
</dbReference>
<dbReference type="GO" id="GO:0000155">
    <property type="term" value="F:phosphorelay sensor kinase activity"/>
    <property type="evidence" value="ECO:0007669"/>
    <property type="project" value="InterPro"/>
</dbReference>
<evidence type="ECO:0000259" key="12">
    <source>
        <dbReference type="PROSITE" id="PS50113"/>
    </source>
</evidence>
<reference evidence="13 14" key="1">
    <citation type="journal article" date="2007" name="Genome Res.">
        <title>Genome characteristics of facultatively symbiotic Frankia sp. strains reflect host range and host plant biogeography.</title>
        <authorList>
            <person name="Normand P."/>
            <person name="Lapierre P."/>
            <person name="Tisa L.S."/>
            <person name="Gogarten J.P."/>
            <person name="Alloisio N."/>
            <person name="Bagnarol E."/>
            <person name="Bassi C.A."/>
            <person name="Berry A.M."/>
            <person name="Bickhart D.M."/>
            <person name="Choisne N."/>
            <person name="Couloux A."/>
            <person name="Cournoyer B."/>
            <person name="Cruveiller S."/>
            <person name="Daubin V."/>
            <person name="Demange N."/>
            <person name="Francino M.P."/>
            <person name="Goltsman E."/>
            <person name="Huang Y."/>
            <person name="Kopp O.R."/>
            <person name="Labarre L."/>
            <person name="Lapidus A."/>
            <person name="Lavire C."/>
            <person name="Marechal J."/>
            <person name="Martinez M."/>
            <person name="Mastronunzio J.E."/>
            <person name="Mullin B.C."/>
            <person name="Niemann J."/>
            <person name="Pujic P."/>
            <person name="Rawnsley T."/>
            <person name="Rouy Z."/>
            <person name="Schenowitz C."/>
            <person name="Sellstedt A."/>
            <person name="Tavares F."/>
            <person name="Tomkins J.P."/>
            <person name="Vallenet D."/>
            <person name="Valverde C."/>
            <person name="Wall L.G."/>
            <person name="Wang Y."/>
            <person name="Medigue C."/>
            <person name="Benson D.R."/>
        </authorList>
    </citation>
    <scope>NUCLEOTIDE SEQUENCE [LARGE SCALE GENOMIC DNA]</scope>
    <source>
        <strain evidence="14">DSM 45818 / CECT 9043 / CcI3</strain>
    </source>
</reference>
<dbReference type="OrthoDB" id="9764154at2"/>
<dbReference type="InterPro" id="IPR005467">
    <property type="entry name" value="His_kinase_dom"/>
</dbReference>
<evidence type="ECO:0000256" key="2">
    <source>
        <dbReference type="ARBA" id="ARBA00004236"/>
    </source>
</evidence>
<feature type="domain" description="PAC" evidence="12">
    <location>
        <begin position="220"/>
        <end position="272"/>
    </location>
</feature>
<dbReference type="InterPro" id="IPR013655">
    <property type="entry name" value="PAS_fold_3"/>
</dbReference>
<dbReference type="InterPro" id="IPR036097">
    <property type="entry name" value="HisK_dim/P_sf"/>
</dbReference>
<name>Q2JB18_FRACC</name>
<dbReference type="eggNOG" id="COG3852">
    <property type="taxonomic scope" value="Bacteria"/>
</dbReference>
<comment type="catalytic activity">
    <reaction evidence="1">
        <text>ATP + protein L-histidine = ADP + protein N-phospho-L-histidine.</text>
        <dbReference type="EC" id="2.7.13.3"/>
    </reaction>
</comment>
<keyword evidence="6" id="KW-0902">Two-component regulatory system</keyword>
<organism evidence="13 14">
    <name type="scientific">Frankia casuarinae (strain DSM 45818 / CECT 9043 / HFP020203 / CcI3)</name>
    <dbReference type="NCBI Taxonomy" id="106370"/>
    <lineage>
        <taxon>Bacteria</taxon>
        <taxon>Bacillati</taxon>
        <taxon>Actinomycetota</taxon>
        <taxon>Actinomycetes</taxon>
        <taxon>Frankiales</taxon>
        <taxon>Frankiaceae</taxon>
        <taxon>Frankia</taxon>
    </lineage>
</organism>
<evidence type="ECO:0000259" key="9">
    <source>
        <dbReference type="PROSITE" id="PS50109"/>
    </source>
</evidence>
<keyword evidence="14" id="KW-1185">Reference proteome</keyword>
<feature type="modified residue" description="4-aspartylphosphate" evidence="7">
    <location>
        <position position="602"/>
    </location>
</feature>
<accession>Q2JB18</accession>
<dbReference type="Gene3D" id="3.30.450.20">
    <property type="entry name" value="PAS domain"/>
    <property type="match status" value="1"/>
</dbReference>
<evidence type="ECO:0000313" key="13">
    <source>
        <dbReference type="EMBL" id="ABD11524.1"/>
    </source>
</evidence>
<dbReference type="PANTHER" id="PTHR43065:SF42">
    <property type="entry name" value="TWO-COMPONENT SENSOR PPRA"/>
    <property type="match status" value="1"/>
</dbReference>
<dbReference type="STRING" id="106370.Francci3_2152"/>
<dbReference type="InterPro" id="IPR011006">
    <property type="entry name" value="CheY-like_superfamily"/>
</dbReference>
<dbReference type="EC" id="2.7.13.3" evidence="3"/>
<dbReference type="PROSITE" id="PS50112">
    <property type="entry name" value="PAS"/>
    <property type="match status" value="1"/>
</dbReference>
<evidence type="ECO:0000259" key="10">
    <source>
        <dbReference type="PROSITE" id="PS50110"/>
    </source>
</evidence>
<dbReference type="InterPro" id="IPR000700">
    <property type="entry name" value="PAS-assoc_C"/>
</dbReference>
<feature type="domain" description="Histidine kinase" evidence="9">
    <location>
        <begin position="292"/>
        <end position="525"/>
    </location>
</feature>
<evidence type="ECO:0000256" key="7">
    <source>
        <dbReference type="PROSITE-ProRule" id="PRU00169"/>
    </source>
</evidence>
<keyword evidence="13" id="KW-0808">Transferase</keyword>
<dbReference type="EMBL" id="CP000249">
    <property type="protein sequence ID" value="ABD11524.1"/>
    <property type="molecule type" value="Genomic_DNA"/>
</dbReference>
<dbReference type="CDD" id="cd00130">
    <property type="entry name" value="PAS"/>
    <property type="match status" value="1"/>
</dbReference>
<dbReference type="RefSeq" id="WP_011436571.1">
    <property type="nucleotide sequence ID" value="NC_007777.1"/>
</dbReference>
<dbReference type="CDD" id="cd00082">
    <property type="entry name" value="HisKA"/>
    <property type="match status" value="1"/>
</dbReference>
<dbReference type="PRINTS" id="PR00344">
    <property type="entry name" value="BCTRLSENSOR"/>
</dbReference>
<dbReference type="InterPro" id="IPR004358">
    <property type="entry name" value="Sig_transdc_His_kin-like_C"/>
</dbReference>
<dbReference type="AlphaFoldDB" id="Q2JB18"/>
<feature type="domain" description="PAS" evidence="11">
    <location>
        <begin position="147"/>
        <end position="211"/>
    </location>
</feature>
<dbReference type="InterPro" id="IPR036890">
    <property type="entry name" value="HATPase_C_sf"/>
</dbReference>
<dbReference type="Pfam" id="PF00072">
    <property type="entry name" value="Response_reg"/>
    <property type="match status" value="2"/>
</dbReference>
<comment type="subcellular location">
    <subcellularLocation>
        <location evidence="2">Cell membrane</location>
    </subcellularLocation>
</comment>
<dbReference type="PROSITE" id="PS50113">
    <property type="entry name" value="PAC"/>
    <property type="match status" value="1"/>
</dbReference>
<dbReference type="SMART" id="SM00091">
    <property type="entry name" value="PAS"/>
    <property type="match status" value="1"/>
</dbReference>
<proteinExistence type="predicted"/>
<dbReference type="NCBIfam" id="TIGR00229">
    <property type="entry name" value="sensory_box"/>
    <property type="match status" value="1"/>
</dbReference>
<evidence type="ECO:0000256" key="3">
    <source>
        <dbReference type="ARBA" id="ARBA00012438"/>
    </source>
</evidence>
<sequence length="670" mass="73623">MTARQVRMMPRIHVLMIEDSDDDAVLVIERLRRGGFEVTSDRVEDSEAAASVLRTRPPDLVICDYHMPAFGAEAALMQLRASGLDIPFIVVSGQVGEETAAALMRAGAHDFLLKDRMSRLVPAVQRELREADDRQRRRQAEAALRRSEERFRLLAEQATDVLFRCRLCPRAEVEYVSPAIRMITGYPPEDLCGRPDTLFSLVDEEDRPTLKGSWRTANPEPLRVRWHPREGVEVWTEQRVVGVHDDQGHLVAVQGILRDVTEQVHADEERERLRRQLDQTERLESLGRLAGGVAHDFNNLLGVITGYAEIVLDTLPDDDPCRADMDEISRAADQAAGLTRQLLTFSRQESSKPETLDLNAVVEGTRNLLRRTIGEDIEIVTLLDPDLHPVTIDPSKIQQVVMNLVVNSRAAMPDGGRLTLSTANLDRDRGPSPADRPAAHGRPSPEERPKRGWACLAVADTGCGMSPEVIRRAVEPFFTTKGPGEGTGLGLATVYGVVKAAGGEVDIESEVGKGTTIRILLPATARSGPAPVDTTRDDTTRDDATRGQGKTILVVEDDAAVRAVTTRILVRSGYLVHEAGSPAEALDRFGPGTTRIDALLTDAIMPGMTGYQLIEQFRRTRPELPVMLMSGYAAGAEKSVAGFPPGVAHLQKPFTARALLDSLERTLHPR</sequence>
<feature type="modified residue" description="4-aspartylphosphate" evidence="7">
    <location>
        <position position="64"/>
    </location>
</feature>